<sequence>MNNCINVEIAEMKIARAPINLISIGIGSCVGVCLYDPVARLGGLAHILLPDSRQSRNPENKAKFADTAIPALLADMVAAGAIKSRIVAKIAGGAQMFAFAQALDYMRIGERNVEAAIEALRKAGIPLIARDTGSNYGRSIRFSTLTGKVYIKTIAHGEKVI</sequence>
<accession>K4LE77</accession>
<comment type="catalytic activity">
    <reaction evidence="3">
        <text>L-glutaminyl-[protein] + H2O = L-glutamyl-[protein] + NH4(+)</text>
        <dbReference type="Rhea" id="RHEA:16441"/>
        <dbReference type="Rhea" id="RHEA-COMP:10207"/>
        <dbReference type="Rhea" id="RHEA-COMP:10208"/>
        <dbReference type="ChEBI" id="CHEBI:15377"/>
        <dbReference type="ChEBI" id="CHEBI:28938"/>
        <dbReference type="ChEBI" id="CHEBI:29973"/>
        <dbReference type="ChEBI" id="CHEBI:30011"/>
        <dbReference type="EC" id="3.5.1.44"/>
    </reaction>
</comment>
<proteinExistence type="inferred from homology"/>
<dbReference type="eggNOG" id="COG1871">
    <property type="taxonomic scope" value="Bacteria"/>
</dbReference>
<comment type="similarity">
    <text evidence="3">Belongs to the CheD family.</text>
</comment>
<dbReference type="PANTHER" id="PTHR35147">
    <property type="entry name" value="CHEMORECEPTOR GLUTAMINE DEAMIDASE CHED-RELATED"/>
    <property type="match status" value="1"/>
</dbReference>
<dbReference type="HOGENOM" id="CLU_087854_2_0_9"/>
<dbReference type="InterPro" id="IPR011324">
    <property type="entry name" value="Cytotoxic_necrot_fac-like_cat"/>
</dbReference>
<dbReference type="GO" id="GO:0006935">
    <property type="term" value="P:chemotaxis"/>
    <property type="evidence" value="ECO:0007669"/>
    <property type="project" value="UniProtKB-UniRule"/>
</dbReference>
<dbReference type="AlphaFoldDB" id="K4LE77"/>
<dbReference type="EC" id="3.5.1.44" evidence="3"/>
<dbReference type="SUPFAM" id="SSF64438">
    <property type="entry name" value="CNF1/YfiH-like putative cysteine hydrolases"/>
    <property type="match status" value="1"/>
</dbReference>
<dbReference type="InterPro" id="IPR038592">
    <property type="entry name" value="CheD-like_sf"/>
</dbReference>
<keyword evidence="1 3" id="KW-0145">Chemotaxis</keyword>
<dbReference type="KEGG" id="tpz:Tph_c11090"/>
<keyword evidence="5" id="KW-1185">Reference proteome</keyword>
<dbReference type="Pfam" id="PF03975">
    <property type="entry name" value="CheD"/>
    <property type="match status" value="1"/>
</dbReference>
<keyword evidence="4" id="KW-0675">Receptor</keyword>
<dbReference type="GO" id="GO:0050568">
    <property type="term" value="F:protein-glutamine glutaminase activity"/>
    <property type="evidence" value="ECO:0007669"/>
    <property type="project" value="UniProtKB-UniRule"/>
</dbReference>
<dbReference type="PANTHER" id="PTHR35147:SF1">
    <property type="entry name" value="CHEMORECEPTOR GLUTAMINE DEAMIDASE CHED-RELATED"/>
    <property type="match status" value="1"/>
</dbReference>
<protein>
    <recommendedName>
        <fullName evidence="3">Probable chemoreceptor glutamine deamidase CheD</fullName>
        <ecNumber evidence="3">3.5.1.44</ecNumber>
    </recommendedName>
</protein>
<reference evidence="4 5" key="1">
    <citation type="journal article" date="2012" name="BMC Genomics">
        <title>Genome-guided analysis of physiological and morphological traits of the fermentative acetate oxidizer Thermacetogenium phaeum.</title>
        <authorList>
            <person name="Oehler D."/>
            <person name="Poehlein A."/>
            <person name="Leimbach A."/>
            <person name="Muller N."/>
            <person name="Daniel R."/>
            <person name="Gottschalk G."/>
            <person name="Schink B."/>
        </authorList>
    </citation>
    <scope>NUCLEOTIDE SEQUENCE [LARGE SCALE GENOMIC DNA]</scope>
    <source>
        <strain evidence="5">ATCC BAA-254 / DSM 26808 / PB</strain>
    </source>
</reference>
<dbReference type="CDD" id="cd16352">
    <property type="entry name" value="CheD"/>
    <property type="match status" value="1"/>
</dbReference>
<evidence type="ECO:0000256" key="2">
    <source>
        <dbReference type="ARBA" id="ARBA00022801"/>
    </source>
</evidence>
<dbReference type="Gene3D" id="3.30.1330.200">
    <property type="match status" value="1"/>
</dbReference>
<dbReference type="EMBL" id="CP003732">
    <property type="protein sequence ID" value="AFV11331.1"/>
    <property type="molecule type" value="Genomic_DNA"/>
</dbReference>
<evidence type="ECO:0000313" key="4">
    <source>
        <dbReference type="EMBL" id="AFV11331.1"/>
    </source>
</evidence>
<evidence type="ECO:0000256" key="1">
    <source>
        <dbReference type="ARBA" id="ARBA00022500"/>
    </source>
</evidence>
<evidence type="ECO:0000256" key="3">
    <source>
        <dbReference type="HAMAP-Rule" id="MF_01440"/>
    </source>
</evidence>
<keyword evidence="2 3" id="KW-0378">Hydrolase</keyword>
<dbReference type="Proteomes" id="UP000000467">
    <property type="component" value="Chromosome"/>
</dbReference>
<organism evidence="4 5">
    <name type="scientific">Thermacetogenium phaeum (strain ATCC BAA-254 / DSM 26808 / PB)</name>
    <dbReference type="NCBI Taxonomy" id="1089553"/>
    <lineage>
        <taxon>Bacteria</taxon>
        <taxon>Bacillati</taxon>
        <taxon>Bacillota</taxon>
        <taxon>Clostridia</taxon>
        <taxon>Thermoanaerobacterales</taxon>
        <taxon>Thermoanaerobacteraceae</taxon>
        <taxon>Thermacetogenium</taxon>
    </lineage>
</organism>
<dbReference type="OrthoDB" id="9807202at2"/>
<dbReference type="InterPro" id="IPR005659">
    <property type="entry name" value="Chemorcpt_Glu_NH3ase_CheD"/>
</dbReference>
<gene>
    <name evidence="3 4" type="primary">cheD</name>
    <name evidence="4" type="ordered locus">Tph_c11090</name>
</gene>
<dbReference type="STRING" id="1089553.Tph_c11090"/>
<name>K4LE77_THEPS</name>
<comment type="function">
    <text evidence="3">Probably deamidates glutamine residues to glutamate on methyl-accepting chemotaxis receptors (MCPs), playing an important role in chemotaxis.</text>
</comment>
<dbReference type="RefSeq" id="WP_015050212.1">
    <property type="nucleotide sequence ID" value="NC_018870.1"/>
</dbReference>
<dbReference type="HAMAP" id="MF_01440">
    <property type="entry name" value="CheD"/>
    <property type="match status" value="1"/>
</dbReference>
<evidence type="ECO:0000313" key="5">
    <source>
        <dbReference type="Proteomes" id="UP000000467"/>
    </source>
</evidence>